<evidence type="ECO:0000313" key="4">
    <source>
        <dbReference type="Proteomes" id="UP001397290"/>
    </source>
</evidence>
<evidence type="ECO:0000256" key="1">
    <source>
        <dbReference type="SAM" id="MobiDB-lite"/>
    </source>
</evidence>
<gene>
    <name evidence="3" type="ORF">G3M48_002273</name>
</gene>
<evidence type="ECO:0000256" key="2">
    <source>
        <dbReference type="SAM" id="SignalP"/>
    </source>
</evidence>
<dbReference type="AlphaFoldDB" id="A0AAW0RYM8"/>
<evidence type="ECO:0000313" key="3">
    <source>
        <dbReference type="EMBL" id="KAK8147021.1"/>
    </source>
</evidence>
<proteinExistence type="predicted"/>
<feature type="region of interest" description="Disordered" evidence="1">
    <location>
        <begin position="92"/>
        <end position="196"/>
    </location>
</feature>
<feature type="signal peptide" evidence="2">
    <location>
        <begin position="1"/>
        <end position="19"/>
    </location>
</feature>
<reference evidence="3 4" key="1">
    <citation type="submission" date="2020-02" db="EMBL/GenBank/DDBJ databases">
        <title>Comparative genomics of the hypocrealean fungal genus Beauvera.</title>
        <authorList>
            <person name="Showalter D.N."/>
            <person name="Bushley K.E."/>
            <person name="Rehner S.A."/>
        </authorList>
    </citation>
    <scope>NUCLEOTIDE SEQUENCE [LARGE SCALE GENOMIC DNA]</scope>
    <source>
        <strain evidence="3 4">ARSEF4384</strain>
    </source>
</reference>
<feature type="chain" id="PRO_5043541875" description="GPI anchored serine-rich protein" evidence="2">
    <location>
        <begin position="20"/>
        <end position="284"/>
    </location>
</feature>
<sequence>MRNPVVIVSVLAFVASASIIERQDPVTVTNTVTVSSCPAAISDCAASTKYITVPCATEQSASYASGSAAPALPPAAAAAGYAHSTAASESAPHLAGAAPAPSGSEHAAAAAAGSAPPPAAGSAPPAGATPAPSGSEQAPAADSASPLAAGSAPPAGATPAPSGSEQAAAASAPAPPAAAGSPTHAGPVNGKSGIISASVGNESEGCTAQGGCGTQLPMATPKSTSTSIATVAVSRSSVAVSRSSVATPSCPPGGCDTPRVSRASTNSVSLAAGVAAIVATLSFF</sequence>
<name>A0AAW0RYM8_9HYPO</name>
<dbReference type="Proteomes" id="UP001397290">
    <property type="component" value="Unassembled WGS sequence"/>
</dbReference>
<dbReference type="EMBL" id="JAAHCF010000174">
    <property type="protein sequence ID" value="KAK8147021.1"/>
    <property type="molecule type" value="Genomic_DNA"/>
</dbReference>
<accession>A0AAW0RYM8</accession>
<keyword evidence="2" id="KW-0732">Signal</keyword>
<feature type="compositionally biased region" description="Low complexity" evidence="1">
    <location>
        <begin position="92"/>
        <end position="187"/>
    </location>
</feature>
<protein>
    <recommendedName>
        <fullName evidence="5">GPI anchored serine-rich protein</fullName>
    </recommendedName>
</protein>
<evidence type="ECO:0008006" key="5">
    <source>
        <dbReference type="Google" id="ProtNLM"/>
    </source>
</evidence>
<comment type="caution">
    <text evidence="3">The sequence shown here is derived from an EMBL/GenBank/DDBJ whole genome shotgun (WGS) entry which is preliminary data.</text>
</comment>
<keyword evidence="4" id="KW-1185">Reference proteome</keyword>
<organism evidence="3 4">
    <name type="scientific">Beauveria asiatica</name>
    <dbReference type="NCBI Taxonomy" id="1069075"/>
    <lineage>
        <taxon>Eukaryota</taxon>
        <taxon>Fungi</taxon>
        <taxon>Dikarya</taxon>
        <taxon>Ascomycota</taxon>
        <taxon>Pezizomycotina</taxon>
        <taxon>Sordariomycetes</taxon>
        <taxon>Hypocreomycetidae</taxon>
        <taxon>Hypocreales</taxon>
        <taxon>Cordycipitaceae</taxon>
        <taxon>Beauveria</taxon>
    </lineage>
</organism>